<protein>
    <submittedName>
        <fullName evidence="1">Uncharacterized protein</fullName>
    </submittedName>
</protein>
<dbReference type="Proteomes" id="UP000094527">
    <property type="component" value="Unassembled WGS sequence"/>
</dbReference>
<proteinExistence type="predicted"/>
<gene>
    <name evidence="1" type="ORF">Ocin01_14483</name>
</gene>
<name>A0A1D2MGT8_ORCCI</name>
<reference evidence="1 2" key="1">
    <citation type="journal article" date="2016" name="Genome Biol. Evol.">
        <title>Gene Family Evolution Reflects Adaptation to Soil Environmental Stressors in the Genome of the Collembolan Orchesella cincta.</title>
        <authorList>
            <person name="Faddeeva-Vakhrusheva A."/>
            <person name="Derks M.F."/>
            <person name="Anvar S.Y."/>
            <person name="Agamennone V."/>
            <person name="Suring W."/>
            <person name="Smit S."/>
            <person name="van Straalen N.M."/>
            <person name="Roelofs D."/>
        </authorList>
    </citation>
    <scope>NUCLEOTIDE SEQUENCE [LARGE SCALE GENOMIC DNA]</scope>
    <source>
        <tissue evidence="1">Mixed pool</tissue>
    </source>
</reference>
<dbReference type="AlphaFoldDB" id="A0A1D2MGT8"/>
<dbReference type="OrthoDB" id="360585at2759"/>
<evidence type="ECO:0000313" key="1">
    <source>
        <dbReference type="EMBL" id="ODM92199.1"/>
    </source>
</evidence>
<evidence type="ECO:0000313" key="2">
    <source>
        <dbReference type="Proteomes" id="UP000094527"/>
    </source>
</evidence>
<sequence>MKLLPNVFRTENNMRCSSVDYMNTRTAFGREEDSAHSYYYILDSTLDNDVAILEMD</sequence>
<accession>A0A1D2MGT8</accession>
<keyword evidence="2" id="KW-1185">Reference proteome</keyword>
<comment type="caution">
    <text evidence="1">The sequence shown here is derived from an EMBL/GenBank/DDBJ whole genome shotgun (WGS) entry which is preliminary data.</text>
</comment>
<organism evidence="1 2">
    <name type="scientific">Orchesella cincta</name>
    <name type="common">Springtail</name>
    <name type="synonym">Podura cincta</name>
    <dbReference type="NCBI Taxonomy" id="48709"/>
    <lineage>
        <taxon>Eukaryota</taxon>
        <taxon>Metazoa</taxon>
        <taxon>Ecdysozoa</taxon>
        <taxon>Arthropoda</taxon>
        <taxon>Hexapoda</taxon>
        <taxon>Collembola</taxon>
        <taxon>Entomobryomorpha</taxon>
        <taxon>Entomobryoidea</taxon>
        <taxon>Orchesellidae</taxon>
        <taxon>Orchesellinae</taxon>
        <taxon>Orchesella</taxon>
    </lineage>
</organism>
<dbReference type="EMBL" id="LJIJ01001298">
    <property type="protein sequence ID" value="ODM92199.1"/>
    <property type="molecule type" value="Genomic_DNA"/>
</dbReference>